<dbReference type="Pfam" id="PF00583">
    <property type="entry name" value="Acetyltransf_1"/>
    <property type="match status" value="1"/>
</dbReference>
<dbReference type="PANTHER" id="PTHR43877">
    <property type="entry name" value="AMINOALKYLPHOSPHONATE N-ACETYLTRANSFERASE-RELATED-RELATED"/>
    <property type="match status" value="1"/>
</dbReference>
<evidence type="ECO:0000313" key="4">
    <source>
        <dbReference type="EMBL" id="MCQ8116020.1"/>
    </source>
</evidence>
<dbReference type="CDD" id="cd04301">
    <property type="entry name" value="NAT_SF"/>
    <property type="match status" value="1"/>
</dbReference>
<accession>A0ABT1TMM1</accession>
<dbReference type="InterPro" id="IPR000182">
    <property type="entry name" value="GNAT_dom"/>
</dbReference>
<comment type="caution">
    <text evidence="4">The sequence shown here is derived from an EMBL/GenBank/DDBJ whole genome shotgun (WGS) entry which is preliminary data.</text>
</comment>
<organism evidence="4 5">
    <name type="scientific">Methylomonas rosea</name>
    <dbReference type="NCBI Taxonomy" id="2952227"/>
    <lineage>
        <taxon>Bacteria</taxon>
        <taxon>Pseudomonadati</taxon>
        <taxon>Pseudomonadota</taxon>
        <taxon>Gammaproteobacteria</taxon>
        <taxon>Methylococcales</taxon>
        <taxon>Methylococcaceae</taxon>
        <taxon>Methylomonas</taxon>
    </lineage>
</organism>
<evidence type="ECO:0000256" key="2">
    <source>
        <dbReference type="ARBA" id="ARBA00023315"/>
    </source>
</evidence>
<dbReference type="PROSITE" id="PS51186">
    <property type="entry name" value="GNAT"/>
    <property type="match status" value="1"/>
</dbReference>
<dbReference type="PANTHER" id="PTHR43877:SF2">
    <property type="entry name" value="AMINOALKYLPHOSPHONATE N-ACETYLTRANSFERASE-RELATED"/>
    <property type="match status" value="1"/>
</dbReference>
<keyword evidence="2" id="KW-0012">Acyltransferase</keyword>
<dbReference type="InterPro" id="IPR050832">
    <property type="entry name" value="Bact_Acetyltransf"/>
</dbReference>
<dbReference type="SUPFAM" id="SSF55729">
    <property type="entry name" value="Acyl-CoA N-acyltransferases (Nat)"/>
    <property type="match status" value="1"/>
</dbReference>
<name>A0ABT1TMM1_9GAMM</name>
<gene>
    <name evidence="4" type="ORF">NP589_01195</name>
</gene>
<keyword evidence="1" id="KW-0808">Transferase</keyword>
<dbReference type="Proteomes" id="UP001524570">
    <property type="component" value="Unassembled WGS sequence"/>
</dbReference>
<evidence type="ECO:0000313" key="5">
    <source>
        <dbReference type="Proteomes" id="UP001524570"/>
    </source>
</evidence>
<dbReference type="Gene3D" id="3.40.630.30">
    <property type="match status" value="1"/>
</dbReference>
<sequence length="166" mass="18976">MSRRWPHCFNPLDRTRETKMEISLASVADIPPLCHLLSELFSQEAEFRPDYEAQNRGLTSIITDPNIGHIFVARHDSQIVGMVNLLYTVSTALGERVAWLEDMVVLSDVRGQGVGSLLLEHAVEFARQNGCRRLSLLTDPDNLHAQHFYRRQGFRVSEMVPMRLVF</sequence>
<evidence type="ECO:0000256" key="1">
    <source>
        <dbReference type="ARBA" id="ARBA00022679"/>
    </source>
</evidence>
<evidence type="ECO:0000259" key="3">
    <source>
        <dbReference type="PROSITE" id="PS51186"/>
    </source>
</evidence>
<proteinExistence type="predicted"/>
<dbReference type="EMBL" id="JANIBL010000002">
    <property type="protein sequence ID" value="MCQ8116020.1"/>
    <property type="molecule type" value="Genomic_DNA"/>
</dbReference>
<protein>
    <submittedName>
        <fullName evidence="4">GNAT family N-acetyltransferase</fullName>
    </submittedName>
</protein>
<dbReference type="InterPro" id="IPR016181">
    <property type="entry name" value="Acyl_CoA_acyltransferase"/>
</dbReference>
<reference evidence="4 5" key="1">
    <citation type="submission" date="2022-07" db="EMBL/GenBank/DDBJ databases">
        <title>Methylomonas rivi sp. nov., Methylomonas rosea sp. nov., Methylomonas aureus sp. nov. and Methylomonas subterranea sp. nov., four novel methanotrophs isolated from a freshwater creek and the deep terrestrial subsurface.</title>
        <authorList>
            <person name="Abin C."/>
            <person name="Sankaranarayanan K."/>
            <person name="Garner C."/>
            <person name="Sindelar R."/>
            <person name="Kotary K."/>
            <person name="Garner R."/>
            <person name="Barclay S."/>
            <person name="Lawson P."/>
            <person name="Krumholz L."/>
        </authorList>
    </citation>
    <scope>NUCLEOTIDE SEQUENCE [LARGE SCALE GENOMIC DNA]</scope>
    <source>
        <strain evidence="4 5">WSC-7</strain>
    </source>
</reference>
<keyword evidence="5" id="KW-1185">Reference proteome</keyword>
<feature type="domain" description="N-acetyltransferase" evidence="3">
    <location>
        <begin position="20"/>
        <end position="166"/>
    </location>
</feature>